<dbReference type="AlphaFoldDB" id="A0A7E4UY76"/>
<dbReference type="Proteomes" id="UP000492821">
    <property type="component" value="Unassembled WGS sequence"/>
</dbReference>
<evidence type="ECO:0000313" key="1">
    <source>
        <dbReference type="Proteomes" id="UP000492821"/>
    </source>
</evidence>
<name>A0A7E4UY76_PANRE</name>
<keyword evidence="1" id="KW-1185">Reference proteome</keyword>
<reference evidence="1" key="1">
    <citation type="journal article" date="2013" name="Genetics">
        <title>The draft genome and transcriptome of Panagrellus redivivus are shaped by the harsh demands of a free-living lifestyle.</title>
        <authorList>
            <person name="Srinivasan J."/>
            <person name="Dillman A.R."/>
            <person name="Macchietto M.G."/>
            <person name="Heikkinen L."/>
            <person name="Lakso M."/>
            <person name="Fracchia K.M."/>
            <person name="Antoshechkin I."/>
            <person name="Mortazavi A."/>
            <person name="Wong G."/>
            <person name="Sternberg P.W."/>
        </authorList>
    </citation>
    <scope>NUCLEOTIDE SEQUENCE [LARGE SCALE GENOMIC DNA]</scope>
    <source>
        <strain evidence="1">MT8872</strain>
    </source>
</reference>
<dbReference type="WBParaSite" id="Pan_g14056.t1">
    <property type="protein sequence ID" value="Pan_g14056.t1"/>
    <property type="gene ID" value="Pan_g14056"/>
</dbReference>
<sequence>MPYPIAKLKYGLRHRLSELTTPLERYNLQIAAGNSSVCPPNIQNLETIYALGINSENGIVSYQPKKAFAKNNVLYCKGILRLDYMKVEDLTNLTLNQCILRPSAIVLYECDSSKAFIKRFSTQTDQTDVTHINLNPSGDDLTEALSNLRG</sequence>
<reference evidence="2" key="2">
    <citation type="submission" date="2020-10" db="UniProtKB">
        <authorList>
            <consortium name="WormBaseParasite"/>
        </authorList>
    </citation>
    <scope>IDENTIFICATION</scope>
</reference>
<accession>A0A7E4UY76</accession>
<organism evidence="1 2">
    <name type="scientific">Panagrellus redivivus</name>
    <name type="common">Microworm</name>
    <dbReference type="NCBI Taxonomy" id="6233"/>
    <lineage>
        <taxon>Eukaryota</taxon>
        <taxon>Metazoa</taxon>
        <taxon>Ecdysozoa</taxon>
        <taxon>Nematoda</taxon>
        <taxon>Chromadorea</taxon>
        <taxon>Rhabditida</taxon>
        <taxon>Tylenchina</taxon>
        <taxon>Panagrolaimomorpha</taxon>
        <taxon>Panagrolaimoidea</taxon>
        <taxon>Panagrolaimidae</taxon>
        <taxon>Panagrellus</taxon>
    </lineage>
</organism>
<proteinExistence type="predicted"/>
<protein>
    <submittedName>
        <fullName evidence="2">Recep_L_domain domain-containing protein</fullName>
    </submittedName>
</protein>
<evidence type="ECO:0000313" key="2">
    <source>
        <dbReference type="WBParaSite" id="Pan_g14056.t1"/>
    </source>
</evidence>